<name>M4EBT5_BRACM</name>
<evidence type="ECO:0000256" key="1">
    <source>
        <dbReference type="ARBA" id="ARBA00004479"/>
    </source>
</evidence>
<keyword evidence="8" id="KW-0472">Membrane</keyword>
<sequence>MFGNSGHPLNFSLFHPFEELQSLNLTFNWFGGLLDNHEGYKSLGKLPKLKILDLSDNGLNNSILPFLRFATSLKTLILGNNMMEGDFPMKGFESMQKLKALDLRICKWKTLQELDVSRNEFEGQPPLCFAGLTKLRVLDLSSNLFEGDLPAFINSLKSLEYLSLLDNNFKVLFSFNSLKIFSKLKVLKLSSISIKQQTEMRGSWLPEFKIRVLELRDCNLEKIPDFLRYQKNMRLIDLSNNKLSGPFPTWILENNPRLEVLNLQNNALHTLRLPSLVHNLRLLDLSANNFEDRLSDDFGKILSSLRQINLSSNKFKGRLPTSVGEMKDIHAINFAHNNFSGNLPRSLFMGCHFLKLLKLSHNRFDGQIFPASTNLTWLGTLLVDNNMFTGTIGNGLRNSTMLRVLDMSSNFLTGTIPSWMGEEFVWSILLMSNNSLEGTIPLTLFDSETLELVDLSRNNNVDRKPDVRNNELSGSIPQFINASGIAVLLLRGNDLVGPIPRQLCSLSSIRILDLANNKLNESIPPCLSNLSFGAAEDSEELDFLSGIIPYMDGDMGTYFESILELDQITPDYMYGLNFSVEFSAKQRYDSYDSGALDYMYGLDLSNNELSGEIPEEVGDLVRARSLNLSHNSLAGSIPESFSKMKDIESLDLSFNKLYGPIPFPLTAYGCCRFLLEPWRDIFHGSGWNLCVYVL</sequence>
<reference evidence="11 12" key="1">
    <citation type="journal article" date="2011" name="Nat. Genet.">
        <title>The genome of the mesopolyploid crop species Brassica rapa.</title>
        <authorList>
            <consortium name="Brassica rapa Genome Sequencing Project Consortium"/>
            <person name="Wang X."/>
            <person name="Wang H."/>
            <person name="Wang J."/>
            <person name="Sun R."/>
            <person name="Wu J."/>
            <person name="Liu S."/>
            <person name="Bai Y."/>
            <person name="Mun J.H."/>
            <person name="Bancroft I."/>
            <person name="Cheng F."/>
            <person name="Huang S."/>
            <person name="Li X."/>
            <person name="Hua W."/>
            <person name="Wang J."/>
            <person name="Wang X."/>
            <person name="Freeling M."/>
            <person name="Pires J.C."/>
            <person name="Paterson A.H."/>
            <person name="Chalhoub B."/>
            <person name="Wang B."/>
            <person name="Hayward A."/>
            <person name="Sharpe A.G."/>
            <person name="Park B.S."/>
            <person name="Weisshaar B."/>
            <person name="Liu B."/>
            <person name="Li B."/>
            <person name="Liu B."/>
            <person name="Tong C."/>
            <person name="Song C."/>
            <person name="Duran C."/>
            <person name="Peng C."/>
            <person name="Geng C."/>
            <person name="Koh C."/>
            <person name="Lin C."/>
            <person name="Edwards D."/>
            <person name="Mu D."/>
            <person name="Shen D."/>
            <person name="Soumpourou E."/>
            <person name="Li F."/>
            <person name="Fraser F."/>
            <person name="Conant G."/>
            <person name="Lassalle G."/>
            <person name="King G.J."/>
            <person name="Bonnema G."/>
            <person name="Tang H."/>
            <person name="Wang H."/>
            <person name="Belcram H."/>
            <person name="Zhou H."/>
            <person name="Hirakawa H."/>
            <person name="Abe H."/>
            <person name="Guo H."/>
            <person name="Wang H."/>
            <person name="Jin H."/>
            <person name="Parkin I.A."/>
            <person name="Batley J."/>
            <person name="Kim J.S."/>
            <person name="Just J."/>
            <person name="Li J."/>
            <person name="Xu J."/>
            <person name="Deng J."/>
            <person name="Kim J.A."/>
            <person name="Li J."/>
            <person name="Yu J."/>
            <person name="Meng J."/>
            <person name="Wang J."/>
            <person name="Min J."/>
            <person name="Poulain J."/>
            <person name="Wang J."/>
            <person name="Hatakeyama K."/>
            <person name="Wu K."/>
            <person name="Wang L."/>
            <person name="Fang L."/>
            <person name="Trick M."/>
            <person name="Links M.G."/>
            <person name="Zhao M."/>
            <person name="Jin M."/>
            <person name="Ramchiary N."/>
            <person name="Drou N."/>
            <person name="Berkman P.J."/>
            <person name="Cai Q."/>
            <person name="Huang Q."/>
            <person name="Li R."/>
            <person name="Tabata S."/>
            <person name="Cheng S."/>
            <person name="Zhang S."/>
            <person name="Zhang S."/>
            <person name="Huang S."/>
            <person name="Sato S."/>
            <person name="Sun S."/>
            <person name="Kwon S.J."/>
            <person name="Choi S.R."/>
            <person name="Lee T.H."/>
            <person name="Fan W."/>
            <person name="Zhao X."/>
            <person name="Tan X."/>
            <person name="Xu X."/>
            <person name="Wang Y."/>
            <person name="Qiu Y."/>
            <person name="Yin Y."/>
            <person name="Li Y."/>
            <person name="Du Y."/>
            <person name="Liao Y."/>
            <person name="Lim Y."/>
            <person name="Narusaka Y."/>
            <person name="Wang Y."/>
            <person name="Wang Z."/>
            <person name="Li Z."/>
            <person name="Wang Z."/>
            <person name="Xiong Z."/>
            <person name="Zhang Z."/>
        </authorList>
    </citation>
    <scope>NUCLEOTIDE SEQUENCE [LARGE SCALE GENOMIC DNA]</scope>
    <source>
        <strain evidence="11 12">cv. Chiifu-401-42</strain>
    </source>
</reference>
<dbReference type="Pfam" id="PF13855">
    <property type="entry name" value="LRR_8"/>
    <property type="match status" value="1"/>
</dbReference>
<keyword evidence="10" id="KW-0325">Glycoprotein</keyword>
<dbReference type="Gramene" id="Bra026244.1">
    <property type="protein sequence ID" value="Bra026244.1-P"/>
    <property type="gene ID" value="Bra026244"/>
</dbReference>
<evidence type="ECO:0000256" key="9">
    <source>
        <dbReference type="ARBA" id="ARBA00023170"/>
    </source>
</evidence>
<dbReference type="GO" id="GO:0016020">
    <property type="term" value="C:membrane"/>
    <property type="evidence" value="ECO:0007669"/>
    <property type="project" value="UniProtKB-SubCell"/>
</dbReference>
<comment type="subcellular location">
    <subcellularLocation>
        <location evidence="1">Membrane</location>
        <topology evidence="1">Single-pass type I membrane protein</topology>
    </subcellularLocation>
</comment>
<dbReference type="PANTHER" id="PTHR48062:SF12">
    <property type="entry name" value="LEUCINE-RICH REPEAT-CONTAINING N-TERMINAL PLANT-TYPE DOMAIN-CONTAINING PROTEIN"/>
    <property type="match status" value="1"/>
</dbReference>
<evidence type="ECO:0000313" key="11">
    <source>
        <dbReference type="EnsemblPlants" id="Bra026244.1-P"/>
    </source>
</evidence>
<evidence type="ECO:0000256" key="6">
    <source>
        <dbReference type="ARBA" id="ARBA00022737"/>
    </source>
</evidence>
<keyword evidence="5" id="KW-0732">Signal</keyword>
<dbReference type="Pfam" id="PF00560">
    <property type="entry name" value="LRR_1"/>
    <property type="match status" value="7"/>
</dbReference>
<protein>
    <recommendedName>
        <fullName evidence="13">Leucine-rich repeat-containing N-terminal plant-type domain-containing protein</fullName>
    </recommendedName>
</protein>
<evidence type="ECO:0000313" key="12">
    <source>
        <dbReference type="Proteomes" id="UP000011750"/>
    </source>
</evidence>
<dbReference type="HOGENOM" id="CLU_000288_18_3_1"/>
<dbReference type="PANTHER" id="PTHR48062">
    <property type="entry name" value="RECEPTOR-LIKE PROTEIN 14"/>
    <property type="match status" value="1"/>
</dbReference>
<dbReference type="Pfam" id="PF13516">
    <property type="entry name" value="LRR_6"/>
    <property type="match status" value="1"/>
</dbReference>
<dbReference type="EnsemblPlants" id="Bra026244.1">
    <property type="protein sequence ID" value="Bra026244.1-P"/>
    <property type="gene ID" value="Bra026244"/>
</dbReference>
<dbReference type="InterPro" id="IPR003591">
    <property type="entry name" value="Leu-rich_rpt_typical-subtyp"/>
</dbReference>
<dbReference type="InterPro" id="IPR001611">
    <property type="entry name" value="Leu-rich_rpt"/>
</dbReference>
<organism evidence="11 12">
    <name type="scientific">Brassica campestris</name>
    <name type="common">Field mustard</name>
    <dbReference type="NCBI Taxonomy" id="3711"/>
    <lineage>
        <taxon>Eukaryota</taxon>
        <taxon>Viridiplantae</taxon>
        <taxon>Streptophyta</taxon>
        <taxon>Embryophyta</taxon>
        <taxon>Tracheophyta</taxon>
        <taxon>Spermatophyta</taxon>
        <taxon>Magnoliopsida</taxon>
        <taxon>eudicotyledons</taxon>
        <taxon>Gunneridae</taxon>
        <taxon>Pentapetalae</taxon>
        <taxon>rosids</taxon>
        <taxon>malvids</taxon>
        <taxon>Brassicales</taxon>
        <taxon>Brassicaceae</taxon>
        <taxon>Brassiceae</taxon>
        <taxon>Brassica</taxon>
    </lineage>
</organism>
<keyword evidence="6" id="KW-0677">Repeat</keyword>
<dbReference type="InParanoid" id="M4EBT5"/>
<evidence type="ECO:0000256" key="10">
    <source>
        <dbReference type="ARBA" id="ARBA00023180"/>
    </source>
</evidence>
<dbReference type="eggNOG" id="KOG0619">
    <property type="taxonomic scope" value="Eukaryota"/>
</dbReference>
<dbReference type="FunFam" id="3.80.10.10:FF:000041">
    <property type="entry name" value="LRR receptor-like serine/threonine-protein kinase ERECTA"/>
    <property type="match status" value="1"/>
</dbReference>
<keyword evidence="4" id="KW-0812">Transmembrane</keyword>
<accession>M4EBT5</accession>
<dbReference type="Proteomes" id="UP000011750">
    <property type="component" value="Chromosome A01"/>
</dbReference>
<evidence type="ECO:0000256" key="5">
    <source>
        <dbReference type="ARBA" id="ARBA00022729"/>
    </source>
</evidence>
<keyword evidence="12" id="KW-1185">Reference proteome</keyword>
<dbReference type="FunFam" id="3.80.10.10:FF:000095">
    <property type="entry name" value="LRR receptor-like serine/threonine-protein kinase GSO1"/>
    <property type="match status" value="1"/>
</dbReference>
<evidence type="ECO:0000256" key="4">
    <source>
        <dbReference type="ARBA" id="ARBA00022692"/>
    </source>
</evidence>
<dbReference type="Gene3D" id="3.80.10.10">
    <property type="entry name" value="Ribonuclease Inhibitor"/>
    <property type="match status" value="6"/>
</dbReference>
<keyword evidence="3" id="KW-0433">Leucine-rich repeat</keyword>
<dbReference type="SUPFAM" id="SSF52047">
    <property type="entry name" value="RNI-like"/>
    <property type="match status" value="1"/>
</dbReference>
<evidence type="ECO:0000256" key="7">
    <source>
        <dbReference type="ARBA" id="ARBA00022989"/>
    </source>
</evidence>
<proteinExistence type="inferred from homology"/>
<evidence type="ECO:0000256" key="2">
    <source>
        <dbReference type="ARBA" id="ARBA00009592"/>
    </source>
</evidence>
<dbReference type="SUPFAM" id="SSF52058">
    <property type="entry name" value="L domain-like"/>
    <property type="match status" value="1"/>
</dbReference>
<evidence type="ECO:0000256" key="3">
    <source>
        <dbReference type="ARBA" id="ARBA00022614"/>
    </source>
</evidence>
<dbReference type="OMA" id="WYLDASA"/>
<evidence type="ECO:0008006" key="13">
    <source>
        <dbReference type="Google" id="ProtNLM"/>
    </source>
</evidence>
<keyword evidence="9" id="KW-0675">Receptor</keyword>
<keyword evidence="7" id="KW-1133">Transmembrane helix</keyword>
<comment type="similarity">
    <text evidence="2">Belongs to the RLP family.</text>
</comment>
<reference evidence="11 12" key="2">
    <citation type="journal article" date="2018" name="Hortic Res">
        <title>Improved Brassica rapa reference genome by single-molecule sequencing and chromosome conformation capture technologies.</title>
        <authorList>
            <person name="Zhang L."/>
            <person name="Cai X."/>
            <person name="Wu J."/>
            <person name="Liu M."/>
            <person name="Grob S."/>
            <person name="Cheng F."/>
            <person name="Liang J."/>
            <person name="Cai C."/>
            <person name="Liu Z."/>
            <person name="Liu B."/>
            <person name="Wang F."/>
            <person name="Li S."/>
            <person name="Liu F."/>
            <person name="Li X."/>
            <person name="Cheng L."/>
            <person name="Yang W."/>
            <person name="Li M.H."/>
            <person name="Grossniklaus U."/>
            <person name="Zheng H."/>
            <person name="Wang X."/>
        </authorList>
    </citation>
    <scope>NUCLEOTIDE SEQUENCE [LARGE SCALE GENOMIC DNA]</scope>
    <source>
        <strain evidence="11 12">cv. Chiifu-401-42</strain>
    </source>
</reference>
<reference evidence="11" key="3">
    <citation type="submission" date="2023-03" db="UniProtKB">
        <authorList>
            <consortium name="EnsemblPlants"/>
        </authorList>
    </citation>
    <scope>IDENTIFICATION</scope>
    <source>
        <strain evidence="11">cv. Chiifu-401-42</strain>
    </source>
</reference>
<dbReference type="AlphaFoldDB" id="M4EBT5"/>
<dbReference type="InterPro" id="IPR032675">
    <property type="entry name" value="LRR_dom_sf"/>
</dbReference>
<dbReference type="SMR" id="M4EBT5"/>
<dbReference type="STRING" id="51351.M4EBT5"/>
<dbReference type="SMART" id="SM00369">
    <property type="entry name" value="LRR_TYP"/>
    <property type="match status" value="6"/>
</dbReference>
<dbReference type="InterPro" id="IPR051502">
    <property type="entry name" value="RLP_Defense_Trigger"/>
</dbReference>
<evidence type="ECO:0000256" key="8">
    <source>
        <dbReference type="ARBA" id="ARBA00023136"/>
    </source>
</evidence>